<dbReference type="PANTHER" id="PTHR34613:SF1">
    <property type="entry name" value="SLL6017 PROTEIN"/>
    <property type="match status" value="1"/>
</dbReference>
<dbReference type="PANTHER" id="PTHR34613">
    <property type="entry name" value="SLL0800 PROTEIN"/>
    <property type="match status" value="1"/>
</dbReference>
<evidence type="ECO:0000313" key="2">
    <source>
        <dbReference type="Proteomes" id="UP001249760"/>
    </source>
</evidence>
<keyword evidence="2" id="KW-1185">Reference proteome</keyword>
<gene>
    <name evidence="1" type="ORF">QNO04_16785</name>
</gene>
<reference evidence="1 2" key="1">
    <citation type="submission" date="2023-05" db="EMBL/GenBank/DDBJ databases">
        <title>Streptomyces fuscus sp. nov., a brown-black pigment producing actinomyces isolated from dry sand of Sea duck farm.</title>
        <authorList>
            <person name="Xie J."/>
            <person name="Shen N."/>
        </authorList>
    </citation>
    <scope>NUCLEOTIDE SEQUENCE [LARGE SCALE GENOMIC DNA]</scope>
    <source>
        <strain evidence="1 2">CGMCC 4.1745</strain>
    </source>
</reference>
<accession>A0ABU3JT50</accession>
<organism evidence="1 2">
    <name type="scientific">Streptomyces lusitanus</name>
    <dbReference type="NCBI Taxonomy" id="68232"/>
    <lineage>
        <taxon>Bacteria</taxon>
        <taxon>Bacillati</taxon>
        <taxon>Actinomycetota</taxon>
        <taxon>Actinomycetes</taxon>
        <taxon>Kitasatosporales</taxon>
        <taxon>Streptomycetaceae</taxon>
        <taxon>Streptomyces</taxon>
    </lineage>
</organism>
<evidence type="ECO:0008006" key="3">
    <source>
        <dbReference type="Google" id="ProtNLM"/>
    </source>
</evidence>
<name>A0ABU3JT50_9ACTN</name>
<sequence>MVSPPHEAMHRIFRHDPDLFGRLAPRLGIAVPPIVETTPLLSAVDGSSPVACSRNTQLHVRTAGQEEFQLLIEAQDRRDPARPAHWAHHVAYIWTQRRLPTCLLIVCADEDTARWAEQPVSSAPAQPPALTLHPFVAGPHNLPLVTDPDEVRADPELAALSVMLHPTDAHVGTTMEALSAALRDRPEAIARPLIDLTAISLQLHPAGRAWRELVLPAIREWERGRGRVEGGADSARESLLIVLGSRGFNLPRDVRERVAECQDPELLRHWLARAVTASRAEDVFVGA</sequence>
<protein>
    <recommendedName>
        <fullName evidence="3">DUF4365 domain-containing protein</fullName>
    </recommendedName>
</protein>
<dbReference type="EMBL" id="JASKMA010000011">
    <property type="protein sequence ID" value="MDT6985115.1"/>
    <property type="molecule type" value="Genomic_DNA"/>
</dbReference>
<comment type="caution">
    <text evidence="1">The sequence shown here is derived from an EMBL/GenBank/DDBJ whole genome shotgun (WGS) entry which is preliminary data.</text>
</comment>
<proteinExistence type="predicted"/>
<evidence type="ECO:0000313" key="1">
    <source>
        <dbReference type="EMBL" id="MDT6985115.1"/>
    </source>
</evidence>
<dbReference type="Proteomes" id="UP001249760">
    <property type="component" value="Unassembled WGS sequence"/>
</dbReference>
<dbReference type="RefSeq" id="WP_394304807.1">
    <property type="nucleotide sequence ID" value="NZ_JASKMA010000011.1"/>
</dbReference>